<protein>
    <submittedName>
        <fullName evidence="1">Uncharacterized protein</fullName>
    </submittedName>
</protein>
<proteinExistence type="predicted"/>
<organism evidence="1">
    <name type="scientific">viral metagenome</name>
    <dbReference type="NCBI Taxonomy" id="1070528"/>
    <lineage>
        <taxon>unclassified sequences</taxon>
        <taxon>metagenomes</taxon>
        <taxon>organismal metagenomes</taxon>
    </lineage>
</organism>
<accession>A0A6C0BLQ1</accession>
<dbReference type="EMBL" id="MN739197">
    <property type="protein sequence ID" value="QHS93116.1"/>
    <property type="molecule type" value="Genomic_DNA"/>
</dbReference>
<reference evidence="1" key="1">
    <citation type="journal article" date="2020" name="Nature">
        <title>Giant virus diversity and host interactions through global metagenomics.</title>
        <authorList>
            <person name="Schulz F."/>
            <person name="Roux S."/>
            <person name="Paez-Espino D."/>
            <person name="Jungbluth S."/>
            <person name="Walsh D.A."/>
            <person name="Denef V.J."/>
            <person name="McMahon K.D."/>
            <person name="Konstantinidis K.T."/>
            <person name="Eloe-Fadrosh E.A."/>
            <person name="Kyrpides N.C."/>
            <person name="Woyke T."/>
        </authorList>
    </citation>
    <scope>NUCLEOTIDE SEQUENCE</scope>
    <source>
        <strain evidence="1">GVMAG-M-3300017651-5</strain>
    </source>
</reference>
<name>A0A6C0BLQ1_9ZZZZ</name>
<dbReference type="AlphaFoldDB" id="A0A6C0BLQ1"/>
<evidence type="ECO:0000313" key="1">
    <source>
        <dbReference type="EMBL" id="QHS93116.1"/>
    </source>
</evidence>
<sequence length="44" mass="4813">MYLSGSNQYGEFEGAASLEIDRLGEILPALDLQGHIVSIYEPIC</sequence>